<protein>
    <submittedName>
        <fullName evidence="1">Uncharacterized protein</fullName>
    </submittedName>
</protein>
<proteinExistence type="predicted"/>
<evidence type="ECO:0000313" key="2">
    <source>
        <dbReference type="Proteomes" id="UP000317078"/>
    </source>
</evidence>
<gene>
    <name evidence="1" type="ORF">EAH89_30545</name>
</gene>
<dbReference type="EMBL" id="RCZP01000109">
    <property type="protein sequence ID" value="TPG35432.1"/>
    <property type="molecule type" value="Genomic_DNA"/>
</dbReference>
<dbReference type="Proteomes" id="UP000317078">
    <property type="component" value="Unassembled WGS sequence"/>
</dbReference>
<accession>A0A502EEL7</accession>
<sequence>MPPEVQLLLAQGAMQKAAALLAEHAELLAGEMDAGVLLDEGGPEALRLFAAAVRATNGDGWVTVGNA</sequence>
<reference evidence="1 2" key="1">
    <citation type="journal article" date="2019" name="Environ. Microbiol.">
        <title>Species interactions and distinct microbial communities in high Arctic permafrost affected cryosols are associated with the CH4 and CO2 gas fluxes.</title>
        <authorList>
            <person name="Altshuler I."/>
            <person name="Hamel J."/>
            <person name="Turney S."/>
            <person name="Magnuson E."/>
            <person name="Levesque R."/>
            <person name="Greer C."/>
            <person name="Whyte L.G."/>
        </authorList>
    </citation>
    <scope>NUCLEOTIDE SEQUENCE [LARGE SCALE GENOMIC DNA]</scope>
    <source>
        <strain evidence="1 2">S9.3B</strain>
    </source>
</reference>
<keyword evidence="2" id="KW-1185">Reference proteome</keyword>
<evidence type="ECO:0000313" key="1">
    <source>
        <dbReference type="EMBL" id="TPG35432.1"/>
    </source>
</evidence>
<dbReference type="OrthoDB" id="7285411at2"/>
<name>A0A502EEL7_9PROT</name>
<dbReference type="AlphaFoldDB" id="A0A502EEL7"/>
<comment type="caution">
    <text evidence="1">The sequence shown here is derived from an EMBL/GenBank/DDBJ whole genome shotgun (WGS) entry which is preliminary data.</text>
</comment>
<organism evidence="1 2">
    <name type="scientific">Muricoccus nepalensis</name>
    <dbReference type="NCBI Taxonomy" id="1854500"/>
    <lineage>
        <taxon>Bacteria</taxon>
        <taxon>Pseudomonadati</taxon>
        <taxon>Pseudomonadota</taxon>
        <taxon>Alphaproteobacteria</taxon>
        <taxon>Acetobacterales</taxon>
        <taxon>Roseomonadaceae</taxon>
        <taxon>Muricoccus</taxon>
    </lineage>
</organism>